<evidence type="ECO:0000256" key="1">
    <source>
        <dbReference type="ARBA" id="ARBA00010886"/>
    </source>
</evidence>
<evidence type="ECO:0000256" key="4">
    <source>
        <dbReference type="ARBA" id="ARBA00022679"/>
    </source>
</evidence>
<dbReference type="EC" id="2.7.11.1" evidence="2"/>
<name>A0ABW6WB81_9ACTN</name>
<comment type="catalytic activity">
    <reaction evidence="8">
        <text>L-threonyl-[protein] + ATP = O-phospho-L-threonyl-[protein] + ADP + H(+)</text>
        <dbReference type="Rhea" id="RHEA:46608"/>
        <dbReference type="Rhea" id="RHEA-COMP:11060"/>
        <dbReference type="Rhea" id="RHEA-COMP:11605"/>
        <dbReference type="ChEBI" id="CHEBI:15378"/>
        <dbReference type="ChEBI" id="CHEBI:30013"/>
        <dbReference type="ChEBI" id="CHEBI:30616"/>
        <dbReference type="ChEBI" id="CHEBI:61977"/>
        <dbReference type="ChEBI" id="CHEBI:456216"/>
        <dbReference type="EC" id="2.7.11.1"/>
    </reaction>
</comment>
<gene>
    <name evidence="13" type="ORF">ACFY35_14085</name>
</gene>
<evidence type="ECO:0000256" key="3">
    <source>
        <dbReference type="ARBA" id="ARBA00022527"/>
    </source>
</evidence>
<dbReference type="Pfam" id="PF00069">
    <property type="entry name" value="Pkinase"/>
    <property type="match status" value="1"/>
</dbReference>
<evidence type="ECO:0000256" key="5">
    <source>
        <dbReference type="ARBA" id="ARBA00022741"/>
    </source>
</evidence>
<comment type="caution">
    <text evidence="13">The sequence shown here is derived from an EMBL/GenBank/DDBJ whole genome shotgun (WGS) entry which is preliminary data.</text>
</comment>
<evidence type="ECO:0000256" key="6">
    <source>
        <dbReference type="ARBA" id="ARBA00022777"/>
    </source>
</evidence>
<dbReference type="EMBL" id="JBIAZU010000002">
    <property type="protein sequence ID" value="MFF5290570.1"/>
    <property type="molecule type" value="Genomic_DNA"/>
</dbReference>
<reference evidence="13 14" key="1">
    <citation type="submission" date="2024-10" db="EMBL/GenBank/DDBJ databases">
        <title>The Natural Products Discovery Center: Release of the First 8490 Sequenced Strains for Exploring Actinobacteria Biosynthetic Diversity.</title>
        <authorList>
            <person name="Kalkreuter E."/>
            <person name="Kautsar S.A."/>
            <person name="Yang D."/>
            <person name="Bader C.D."/>
            <person name="Teijaro C.N."/>
            <person name="Fluegel L."/>
            <person name="Davis C.M."/>
            <person name="Simpson J.R."/>
            <person name="Lauterbach L."/>
            <person name="Steele A.D."/>
            <person name="Gui C."/>
            <person name="Meng S."/>
            <person name="Li G."/>
            <person name="Viehrig K."/>
            <person name="Ye F."/>
            <person name="Su P."/>
            <person name="Kiefer A.F."/>
            <person name="Nichols A."/>
            <person name="Cepeda A.J."/>
            <person name="Yan W."/>
            <person name="Fan B."/>
            <person name="Jiang Y."/>
            <person name="Adhikari A."/>
            <person name="Zheng C.-J."/>
            <person name="Schuster L."/>
            <person name="Cowan T.M."/>
            <person name="Smanski M.J."/>
            <person name="Chevrette M.G."/>
            <person name="De Carvalho L.P.S."/>
            <person name="Shen B."/>
        </authorList>
    </citation>
    <scope>NUCLEOTIDE SEQUENCE [LARGE SCALE GENOMIC DNA]</scope>
    <source>
        <strain evidence="13 14">NPDC000087</strain>
    </source>
</reference>
<evidence type="ECO:0000256" key="2">
    <source>
        <dbReference type="ARBA" id="ARBA00012513"/>
    </source>
</evidence>
<dbReference type="SUPFAM" id="SSF56112">
    <property type="entry name" value="Protein kinase-like (PK-like)"/>
    <property type="match status" value="1"/>
</dbReference>
<protein>
    <recommendedName>
        <fullName evidence="2">non-specific serine/threonine protein kinase</fullName>
        <ecNumber evidence="2">2.7.11.1</ecNumber>
    </recommendedName>
</protein>
<dbReference type="PROSITE" id="PS00108">
    <property type="entry name" value="PROTEIN_KINASE_ST"/>
    <property type="match status" value="1"/>
</dbReference>
<evidence type="ECO:0000259" key="12">
    <source>
        <dbReference type="PROSITE" id="PS50011"/>
    </source>
</evidence>
<evidence type="ECO:0000256" key="10">
    <source>
        <dbReference type="PROSITE-ProRule" id="PRU10141"/>
    </source>
</evidence>
<feature type="compositionally biased region" description="Basic residues" evidence="11">
    <location>
        <begin position="316"/>
        <end position="329"/>
    </location>
</feature>
<comment type="catalytic activity">
    <reaction evidence="9">
        <text>L-seryl-[protein] + ATP = O-phospho-L-seryl-[protein] + ADP + H(+)</text>
        <dbReference type="Rhea" id="RHEA:17989"/>
        <dbReference type="Rhea" id="RHEA-COMP:9863"/>
        <dbReference type="Rhea" id="RHEA-COMP:11604"/>
        <dbReference type="ChEBI" id="CHEBI:15378"/>
        <dbReference type="ChEBI" id="CHEBI:29999"/>
        <dbReference type="ChEBI" id="CHEBI:30616"/>
        <dbReference type="ChEBI" id="CHEBI:83421"/>
        <dbReference type="ChEBI" id="CHEBI:456216"/>
        <dbReference type="EC" id="2.7.11.1"/>
    </reaction>
</comment>
<dbReference type="InterPro" id="IPR017441">
    <property type="entry name" value="Protein_kinase_ATP_BS"/>
</dbReference>
<evidence type="ECO:0000313" key="13">
    <source>
        <dbReference type="EMBL" id="MFF5290570.1"/>
    </source>
</evidence>
<dbReference type="RefSeq" id="WP_245577117.1">
    <property type="nucleotide sequence ID" value="NZ_JBIAZU010000002.1"/>
</dbReference>
<dbReference type="SMART" id="SM00220">
    <property type="entry name" value="S_TKc"/>
    <property type="match status" value="1"/>
</dbReference>
<feature type="compositionally biased region" description="Gly residues" evidence="11">
    <location>
        <begin position="384"/>
        <end position="394"/>
    </location>
</feature>
<evidence type="ECO:0000313" key="14">
    <source>
        <dbReference type="Proteomes" id="UP001602245"/>
    </source>
</evidence>
<keyword evidence="7 10" id="KW-0067">ATP-binding</keyword>
<feature type="domain" description="Protein kinase" evidence="12">
    <location>
        <begin position="29"/>
        <end position="294"/>
    </location>
</feature>
<comment type="similarity">
    <text evidence="1">Belongs to the protein kinase superfamily. NEK Ser/Thr protein kinase family. NIMA subfamily.</text>
</comment>
<dbReference type="InterPro" id="IPR050660">
    <property type="entry name" value="NEK_Ser/Thr_kinase"/>
</dbReference>
<dbReference type="GO" id="GO:0004674">
    <property type="term" value="F:protein serine/threonine kinase activity"/>
    <property type="evidence" value="ECO:0007669"/>
    <property type="project" value="UniProtKB-EC"/>
</dbReference>
<keyword evidence="3" id="KW-0723">Serine/threonine-protein kinase</keyword>
<keyword evidence="5 10" id="KW-0547">Nucleotide-binding</keyword>
<feature type="compositionally biased region" description="Gly residues" evidence="11">
    <location>
        <begin position="421"/>
        <end position="431"/>
    </location>
</feature>
<dbReference type="PROSITE" id="PS50011">
    <property type="entry name" value="PROTEIN_KINASE_DOM"/>
    <property type="match status" value="1"/>
</dbReference>
<dbReference type="InterPro" id="IPR000719">
    <property type="entry name" value="Prot_kinase_dom"/>
</dbReference>
<keyword evidence="4 13" id="KW-0808">Transferase</keyword>
<organism evidence="13 14">
    <name type="scientific">Paractinoplanes globisporus</name>
    <dbReference type="NCBI Taxonomy" id="113565"/>
    <lineage>
        <taxon>Bacteria</taxon>
        <taxon>Bacillati</taxon>
        <taxon>Actinomycetota</taxon>
        <taxon>Actinomycetes</taxon>
        <taxon>Micromonosporales</taxon>
        <taxon>Micromonosporaceae</taxon>
        <taxon>Paractinoplanes</taxon>
    </lineage>
</organism>
<dbReference type="CDD" id="cd14014">
    <property type="entry name" value="STKc_PknB_like"/>
    <property type="match status" value="1"/>
</dbReference>
<evidence type="ECO:0000256" key="9">
    <source>
        <dbReference type="ARBA" id="ARBA00048679"/>
    </source>
</evidence>
<dbReference type="PANTHER" id="PTHR43671">
    <property type="entry name" value="SERINE/THREONINE-PROTEIN KINASE NEK"/>
    <property type="match status" value="1"/>
</dbReference>
<feature type="region of interest" description="Disordered" evidence="11">
    <location>
        <begin position="312"/>
        <end position="335"/>
    </location>
</feature>
<dbReference type="InterPro" id="IPR008271">
    <property type="entry name" value="Ser/Thr_kinase_AS"/>
</dbReference>
<feature type="binding site" evidence="10">
    <location>
        <position position="58"/>
    </location>
    <ligand>
        <name>ATP</name>
        <dbReference type="ChEBI" id="CHEBI:30616"/>
    </ligand>
</feature>
<evidence type="ECO:0000256" key="7">
    <source>
        <dbReference type="ARBA" id="ARBA00022840"/>
    </source>
</evidence>
<evidence type="ECO:0000256" key="11">
    <source>
        <dbReference type="SAM" id="MobiDB-lite"/>
    </source>
</evidence>
<keyword evidence="6 13" id="KW-0418">Kinase</keyword>
<dbReference type="Gene3D" id="1.10.510.10">
    <property type="entry name" value="Transferase(Phosphotransferase) domain 1"/>
    <property type="match status" value="1"/>
</dbReference>
<dbReference type="Proteomes" id="UP001602245">
    <property type="component" value="Unassembled WGS sequence"/>
</dbReference>
<dbReference type="PANTHER" id="PTHR43671:SF98">
    <property type="entry name" value="SERINE_THREONINE-PROTEIN KINASE NEK11"/>
    <property type="match status" value="1"/>
</dbReference>
<dbReference type="InterPro" id="IPR011009">
    <property type="entry name" value="Kinase-like_dom_sf"/>
</dbReference>
<evidence type="ECO:0000256" key="8">
    <source>
        <dbReference type="ARBA" id="ARBA00047899"/>
    </source>
</evidence>
<dbReference type="PROSITE" id="PS00107">
    <property type="entry name" value="PROTEIN_KINASE_ATP"/>
    <property type="match status" value="1"/>
</dbReference>
<proteinExistence type="inferred from homology"/>
<sequence>MQSSLSMSGVGAGEAATADLSGRCVGNSYVLVCPVGHGATGTVWRGIDRATGGYVAIKLLHEGLLRQPKLVIRFVQERTILMMMRHENIVGVHDLFSVGGSLALVMDYVSGGSLRNRLVSAGTLPPAEAAELLAQVAAALTQAHELGVVHRDVKPDNILLQETDGRHEVRLTDFGIARVLDAAGLTTPQAIVGTPHYMAPEAIHGEAEPASDVYAVGIVLYELVTGSPPFGGEPLAVLRQHVEEFVERPPGMPPPVWQLIEWCLDKDPARRPSAGELGAALRDLARQVTGVPALTSTTINPDLPYGMTAQLGHPHPSVRRSPARKRPRNGPRSWMWRRPGMMVAMVAAAAAVSGLGGFNVWRLIGAGHPPSTTTERFQPSVPVIGGGPSGGPGAGASPSAAARQIPSRVSEEQPAAIPGGTAAGTGTGASAGSGARTIGGVAAEAGGKAGPVQAGASAKFGPWRCGDAYSVDLGHPVLARPCHALGPSIRVLGQMEAPPGIQLDIALTVRDAKSGEVAAGPYTCKGLMFTDFAYKQNCGPVDLNAPHGHKYVVVETWQYTERPLLPSGSAQGPEFDW</sequence>
<keyword evidence="14" id="KW-1185">Reference proteome</keyword>
<accession>A0ABW6WB81</accession>
<feature type="region of interest" description="Disordered" evidence="11">
    <location>
        <begin position="384"/>
        <end position="432"/>
    </location>
</feature>